<keyword evidence="10" id="KW-0408">Iron</keyword>
<evidence type="ECO:0000313" key="16">
    <source>
        <dbReference type="Proteomes" id="UP000799770"/>
    </source>
</evidence>
<keyword evidence="11" id="KW-0539">Nucleus</keyword>
<feature type="domain" description="DPH-type MB" evidence="14">
    <location>
        <begin position="121"/>
        <end position="220"/>
    </location>
</feature>
<reference evidence="15" key="1">
    <citation type="journal article" date="2020" name="Stud. Mycol.">
        <title>101 Dothideomycetes genomes: a test case for predicting lifestyles and emergence of pathogens.</title>
        <authorList>
            <person name="Haridas S."/>
            <person name="Albert R."/>
            <person name="Binder M."/>
            <person name="Bloem J."/>
            <person name="Labutti K."/>
            <person name="Salamov A."/>
            <person name="Andreopoulos B."/>
            <person name="Baker S."/>
            <person name="Barry K."/>
            <person name="Bills G."/>
            <person name="Bluhm B."/>
            <person name="Cannon C."/>
            <person name="Castanera R."/>
            <person name="Culley D."/>
            <person name="Daum C."/>
            <person name="Ezra D."/>
            <person name="Gonzalez J."/>
            <person name="Henrissat B."/>
            <person name="Kuo A."/>
            <person name="Liang C."/>
            <person name="Lipzen A."/>
            <person name="Lutzoni F."/>
            <person name="Magnuson J."/>
            <person name="Mondo S."/>
            <person name="Nolan M."/>
            <person name="Ohm R."/>
            <person name="Pangilinan J."/>
            <person name="Park H.-J."/>
            <person name="Ramirez L."/>
            <person name="Alfaro M."/>
            <person name="Sun H."/>
            <person name="Tritt A."/>
            <person name="Yoshinaga Y."/>
            <person name="Zwiers L.-H."/>
            <person name="Turgeon B."/>
            <person name="Goodwin S."/>
            <person name="Spatafora J."/>
            <person name="Crous P."/>
            <person name="Grigoriev I."/>
        </authorList>
    </citation>
    <scope>NUCLEOTIDE SEQUENCE</scope>
    <source>
        <strain evidence="15">CBS 627.86</strain>
    </source>
</reference>
<dbReference type="PANTHER" id="PTHR21454">
    <property type="entry name" value="DPH3 HOMOLOG-RELATED"/>
    <property type="match status" value="1"/>
</dbReference>
<feature type="region of interest" description="Disordered" evidence="12">
    <location>
        <begin position="139"/>
        <end position="176"/>
    </location>
</feature>
<evidence type="ECO:0000259" key="13">
    <source>
        <dbReference type="PROSITE" id="PS50076"/>
    </source>
</evidence>
<evidence type="ECO:0000256" key="5">
    <source>
        <dbReference type="ARBA" id="ARBA00006169"/>
    </source>
</evidence>
<dbReference type="InterPro" id="IPR036869">
    <property type="entry name" value="J_dom_sf"/>
</dbReference>
<dbReference type="PROSITE" id="PS51074">
    <property type="entry name" value="DPH_MB"/>
    <property type="match status" value="1"/>
</dbReference>
<evidence type="ECO:0000256" key="12">
    <source>
        <dbReference type="SAM" id="MobiDB-lite"/>
    </source>
</evidence>
<evidence type="ECO:0000256" key="4">
    <source>
        <dbReference type="ARBA" id="ARBA00005156"/>
    </source>
</evidence>
<evidence type="ECO:0000256" key="2">
    <source>
        <dbReference type="ARBA" id="ARBA00004123"/>
    </source>
</evidence>
<dbReference type="PROSITE" id="PS50076">
    <property type="entry name" value="DNAJ_2"/>
    <property type="match status" value="1"/>
</dbReference>
<accession>A0A6A5YPR0</accession>
<name>A0A6A5YPR0_9PLEO</name>
<dbReference type="GO" id="GO:0017183">
    <property type="term" value="P:protein histidyl modification to diphthamide"/>
    <property type="evidence" value="ECO:0007669"/>
    <property type="project" value="UniProtKB-UniPathway"/>
</dbReference>
<dbReference type="EMBL" id="ML977344">
    <property type="protein sequence ID" value="KAF2108943.1"/>
    <property type="molecule type" value="Genomic_DNA"/>
</dbReference>
<evidence type="ECO:0000256" key="11">
    <source>
        <dbReference type="ARBA" id="ARBA00023242"/>
    </source>
</evidence>
<dbReference type="Pfam" id="PF05207">
    <property type="entry name" value="Zn_ribbon_CSL"/>
    <property type="match status" value="1"/>
</dbReference>
<dbReference type="CDD" id="cd06257">
    <property type="entry name" value="DnaJ"/>
    <property type="match status" value="1"/>
</dbReference>
<dbReference type="InterPro" id="IPR036671">
    <property type="entry name" value="DPH_MB_sf"/>
</dbReference>
<dbReference type="GO" id="GO:0046872">
    <property type="term" value="F:metal ion binding"/>
    <property type="evidence" value="ECO:0007669"/>
    <property type="project" value="UniProtKB-KW"/>
</dbReference>
<dbReference type="SUPFAM" id="SSF144217">
    <property type="entry name" value="CSL zinc finger"/>
    <property type="match status" value="1"/>
</dbReference>
<evidence type="ECO:0000256" key="9">
    <source>
        <dbReference type="ARBA" id="ARBA00022833"/>
    </source>
</evidence>
<protein>
    <recommendedName>
        <fullName evidence="6">Diphthamide biosynthesis protein 4</fullName>
    </recommendedName>
</protein>
<organism evidence="15 16">
    <name type="scientific">Lophiotrema nucula</name>
    <dbReference type="NCBI Taxonomy" id="690887"/>
    <lineage>
        <taxon>Eukaryota</taxon>
        <taxon>Fungi</taxon>
        <taxon>Dikarya</taxon>
        <taxon>Ascomycota</taxon>
        <taxon>Pezizomycotina</taxon>
        <taxon>Dothideomycetes</taxon>
        <taxon>Pleosporomycetidae</taxon>
        <taxon>Pleosporales</taxon>
        <taxon>Lophiotremataceae</taxon>
        <taxon>Lophiotrema</taxon>
    </lineage>
</organism>
<dbReference type="UniPathway" id="UPA00559"/>
<comment type="function">
    <text evidence="1">Required for the first step of diphthamide biosynthesis, the transfer of 3-amino-3-carboxypropyl from S-adenosyl-L-methionine to a histidine residue. Diphthamide is a post-translational modification of histidine which occurs in elongation factor 2.</text>
</comment>
<dbReference type="GO" id="GO:0005737">
    <property type="term" value="C:cytoplasm"/>
    <property type="evidence" value="ECO:0007669"/>
    <property type="project" value="UniProtKB-SubCell"/>
</dbReference>
<proteinExistence type="inferred from homology"/>
<evidence type="ECO:0000256" key="3">
    <source>
        <dbReference type="ARBA" id="ARBA00004496"/>
    </source>
</evidence>
<dbReference type="InterPro" id="IPR007872">
    <property type="entry name" value="DPH_MB_dom"/>
</dbReference>
<comment type="subcellular location">
    <subcellularLocation>
        <location evidence="3">Cytoplasm</location>
    </subcellularLocation>
    <subcellularLocation>
        <location evidence="2">Nucleus</location>
    </subcellularLocation>
</comment>
<dbReference type="Gene3D" id="1.10.287.110">
    <property type="entry name" value="DnaJ domain"/>
    <property type="match status" value="1"/>
</dbReference>
<dbReference type="PANTHER" id="PTHR21454:SF46">
    <property type="entry name" value="DIPHTHAMIDE BIOSYNTHESIS PROTEIN 4"/>
    <property type="match status" value="1"/>
</dbReference>
<evidence type="ECO:0000256" key="7">
    <source>
        <dbReference type="ARBA" id="ARBA00022490"/>
    </source>
</evidence>
<feature type="domain" description="J" evidence="13">
    <location>
        <begin position="9"/>
        <end position="93"/>
    </location>
</feature>
<dbReference type="InterPro" id="IPR044248">
    <property type="entry name" value="DPH3/4-like"/>
</dbReference>
<evidence type="ECO:0000256" key="1">
    <source>
        <dbReference type="ARBA" id="ARBA00003474"/>
    </source>
</evidence>
<comment type="similarity">
    <text evidence="5">Belongs to the DPH4 family.</text>
</comment>
<evidence type="ECO:0000256" key="10">
    <source>
        <dbReference type="ARBA" id="ARBA00023004"/>
    </source>
</evidence>
<keyword evidence="8" id="KW-0479">Metal-binding</keyword>
<dbReference type="Gene3D" id="3.10.660.10">
    <property type="entry name" value="DPH Zinc finger"/>
    <property type="match status" value="1"/>
</dbReference>
<dbReference type="GO" id="GO:0005634">
    <property type="term" value="C:nucleus"/>
    <property type="evidence" value="ECO:0007669"/>
    <property type="project" value="UniProtKB-SubCell"/>
</dbReference>
<evidence type="ECO:0000256" key="8">
    <source>
        <dbReference type="ARBA" id="ARBA00022723"/>
    </source>
</evidence>
<dbReference type="OrthoDB" id="445556at2759"/>
<sequence>MATKTYKKNYYAILGLETPTWRTSTPLDPHMLKMAYRSMLLCTHPDKSRSRRYTEDEGGDEEAYESKYTVDDVKEAYQILAKKEVRGEYDKWLAATYEAGEAFSSSTPDAAKKEDDGFVLGLEVLDLSDFEVISVAPSTVSTPSTSTTPPATIPSSSAAAAERHEEEEEDEQEWRRDCRCGHSSGFKITESSLLQAEKRGEKEVLVGCEGCSLWVRVSFDVELEDAVAEGEQDNRG</sequence>
<keyword evidence="9" id="KW-0862">Zinc</keyword>
<feature type="compositionally biased region" description="Low complexity" evidence="12">
    <location>
        <begin position="139"/>
        <end position="160"/>
    </location>
</feature>
<evidence type="ECO:0000259" key="14">
    <source>
        <dbReference type="PROSITE" id="PS51074"/>
    </source>
</evidence>
<keyword evidence="16" id="KW-1185">Reference proteome</keyword>
<comment type="pathway">
    <text evidence="4">Protein modification; peptidyl-diphthamide biosynthesis.</text>
</comment>
<gene>
    <name evidence="15" type="ORF">BDV96DRAFT_503305</name>
</gene>
<dbReference type="SUPFAM" id="SSF46565">
    <property type="entry name" value="Chaperone J-domain"/>
    <property type="match status" value="1"/>
</dbReference>
<evidence type="ECO:0000313" key="15">
    <source>
        <dbReference type="EMBL" id="KAF2108943.1"/>
    </source>
</evidence>
<dbReference type="InterPro" id="IPR001623">
    <property type="entry name" value="DnaJ_domain"/>
</dbReference>
<dbReference type="Pfam" id="PF00226">
    <property type="entry name" value="DnaJ"/>
    <property type="match status" value="1"/>
</dbReference>
<keyword evidence="7" id="KW-0963">Cytoplasm</keyword>
<evidence type="ECO:0000256" key="6">
    <source>
        <dbReference type="ARBA" id="ARBA00021797"/>
    </source>
</evidence>
<dbReference type="AlphaFoldDB" id="A0A6A5YPR0"/>
<dbReference type="Proteomes" id="UP000799770">
    <property type="component" value="Unassembled WGS sequence"/>
</dbReference>